<dbReference type="PROSITE" id="PS51471">
    <property type="entry name" value="FE2OG_OXY"/>
    <property type="match status" value="1"/>
</dbReference>
<proteinExistence type="predicted"/>
<dbReference type="Pfam" id="PF13640">
    <property type="entry name" value="2OG-FeII_Oxy_3"/>
    <property type="match status" value="1"/>
</dbReference>
<reference evidence="9" key="1">
    <citation type="submission" date="2021-01" db="EMBL/GenBank/DDBJ databases">
        <authorList>
            <person name="Corre E."/>
            <person name="Pelletier E."/>
            <person name="Niang G."/>
            <person name="Scheremetjew M."/>
            <person name="Finn R."/>
            <person name="Kale V."/>
            <person name="Holt S."/>
            <person name="Cochrane G."/>
            <person name="Meng A."/>
            <person name="Brown T."/>
            <person name="Cohen L."/>
        </authorList>
    </citation>
    <scope>NUCLEOTIDE SEQUENCE</scope>
    <source>
        <strain evidence="9">CCMP2877</strain>
    </source>
</reference>
<accession>A0A7S1UDT5</accession>
<feature type="compositionally biased region" description="Basic and acidic residues" evidence="7">
    <location>
        <begin position="334"/>
        <end position="343"/>
    </location>
</feature>
<evidence type="ECO:0000313" key="9">
    <source>
        <dbReference type="EMBL" id="CAD9265211.1"/>
    </source>
</evidence>
<feature type="compositionally biased region" description="Basic residues" evidence="7">
    <location>
        <begin position="1"/>
        <end position="13"/>
    </location>
</feature>
<dbReference type="AlphaFoldDB" id="A0A7S1UDT5"/>
<keyword evidence="2" id="KW-0479">Metal-binding</keyword>
<gene>
    <name evidence="9" type="ORF">PPAR1163_LOCUS23627</name>
</gene>
<dbReference type="InterPro" id="IPR005123">
    <property type="entry name" value="Oxoglu/Fe-dep_dioxygenase_dom"/>
</dbReference>
<evidence type="ECO:0000256" key="3">
    <source>
        <dbReference type="ARBA" id="ARBA00022896"/>
    </source>
</evidence>
<keyword evidence="6" id="KW-0408">Iron</keyword>
<feature type="compositionally biased region" description="Gly residues" evidence="7">
    <location>
        <begin position="321"/>
        <end position="331"/>
    </location>
</feature>
<dbReference type="SMART" id="SM00702">
    <property type="entry name" value="P4Hc"/>
    <property type="match status" value="1"/>
</dbReference>
<keyword evidence="3" id="KW-0847">Vitamin C</keyword>
<evidence type="ECO:0000259" key="8">
    <source>
        <dbReference type="PROSITE" id="PS51471"/>
    </source>
</evidence>
<keyword evidence="4" id="KW-0223">Dioxygenase</keyword>
<name>A0A7S1UDT5_9STRA</name>
<dbReference type="InterPro" id="IPR006620">
    <property type="entry name" value="Pro_4_hyd_alph"/>
</dbReference>
<evidence type="ECO:0000256" key="5">
    <source>
        <dbReference type="ARBA" id="ARBA00023002"/>
    </source>
</evidence>
<feature type="region of interest" description="Disordered" evidence="7">
    <location>
        <begin position="321"/>
        <end position="343"/>
    </location>
</feature>
<dbReference type="PANTHER" id="PTHR12907">
    <property type="entry name" value="EGL NINE HOMOLOG-RELATED"/>
    <property type="match status" value="1"/>
</dbReference>
<feature type="domain" description="Fe2OG dioxygenase" evidence="8">
    <location>
        <begin position="167"/>
        <end position="263"/>
    </location>
</feature>
<feature type="region of interest" description="Disordered" evidence="7">
    <location>
        <begin position="1"/>
        <end position="30"/>
    </location>
</feature>
<dbReference type="InterPro" id="IPR044862">
    <property type="entry name" value="Pro_4_hyd_alph_FE2OG_OXY"/>
</dbReference>
<dbReference type="InterPro" id="IPR051559">
    <property type="entry name" value="HIF_prolyl_hydroxylases"/>
</dbReference>
<evidence type="ECO:0000256" key="7">
    <source>
        <dbReference type="SAM" id="MobiDB-lite"/>
    </source>
</evidence>
<keyword evidence="5" id="KW-0560">Oxidoreductase</keyword>
<comment type="cofactor">
    <cofactor evidence="1">
        <name>L-ascorbate</name>
        <dbReference type="ChEBI" id="CHEBI:38290"/>
    </cofactor>
</comment>
<evidence type="ECO:0000256" key="4">
    <source>
        <dbReference type="ARBA" id="ARBA00022964"/>
    </source>
</evidence>
<evidence type="ECO:0000256" key="6">
    <source>
        <dbReference type="ARBA" id="ARBA00023004"/>
    </source>
</evidence>
<feature type="region of interest" description="Disordered" evidence="7">
    <location>
        <begin position="56"/>
        <end position="75"/>
    </location>
</feature>
<dbReference type="Gene3D" id="2.60.120.620">
    <property type="entry name" value="q2cbj1_9rhob like domain"/>
    <property type="match status" value="1"/>
</dbReference>
<evidence type="ECO:0000256" key="2">
    <source>
        <dbReference type="ARBA" id="ARBA00022723"/>
    </source>
</evidence>
<protein>
    <recommendedName>
        <fullName evidence="8">Fe2OG dioxygenase domain-containing protein</fullName>
    </recommendedName>
</protein>
<dbReference type="GO" id="GO:0031543">
    <property type="term" value="F:peptidyl-proline dioxygenase activity"/>
    <property type="evidence" value="ECO:0007669"/>
    <property type="project" value="TreeGrafter"/>
</dbReference>
<dbReference type="GO" id="GO:0071456">
    <property type="term" value="P:cellular response to hypoxia"/>
    <property type="evidence" value="ECO:0007669"/>
    <property type="project" value="TreeGrafter"/>
</dbReference>
<feature type="compositionally biased region" description="Polar residues" evidence="7">
    <location>
        <begin position="14"/>
        <end position="23"/>
    </location>
</feature>
<sequence length="386" mass="42179">MMPWRKSSRRMQRRSLSTRSTFWASRSTWSSEASASCSAARARATAAPCATRLRSSLPEVSSAQQAPPSQAPMPSAPSVPYPLFHVLSFLVPSRNKLTAARDEKGRITAGFVRRKPGVHELDLVLEGAVVAPQALAICPSIQRFHEELAPKLIDVLHAVHPELRITVVDTIKVQLNEGVGGCFPMHYDTSGAHSRRTLTMLLYLNEDWAPGDGGELRLFPFPYQTVDIAPRLGTLAMFCATEMLHRVLPSRARRVCLSVWFAAEPAAAHRSFPNRAPPGLPAESAGFLRFLMQRDNRRLLSKVWFREEYATSFVDAFGGAGGGGGDGGGGGVDDDGRSEAEKAEELRRVLDLDARETDKAAQLLPHGLMDRLKATLLFATPDVEAA</sequence>
<evidence type="ECO:0000256" key="1">
    <source>
        <dbReference type="ARBA" id="ARBA00001961"/>
    </source>
</evidence>
<dbReference type="EMBL" id="HBGJ01037412">
    <property type="protein sequence ID" value="CAD9265211.1"/>
    <property type="molecule type" value="Transcribed_RNA"/>
</dbReference>
<dbReference type="PANTHER" id="PTHR12907:SF26">
    <property type="entry name" value="HIF PROLYL HYDROXYLASE, ISOFORM C"/>
    <property type="match status" value="1"/>
</dbReference>
<dbReference type="GO" id="GO:0008198">
    <property type="term" value="F:ferrous iron binding"/>
    <property type="evidence" value="ECO:0007669"/>
    <property type="project" value="TreeGrafter"/>
</dbReference>
<organism evidence="9">
    <name type="scientific">Phaeomonas parva</name>
    <dbReference type="NCBI Taxonomy" id="124430"/>
    <lineage>
        <taxon>Eukaryota</taxon>
        <taxon>Sar</taxon>
        <taxon>Stramenopiles</taxon>
        <taxon>Ochrophyta</taxon>
        <taxon>Pinguiophyceae</taxon>
        <taxon>Pinguiochrysidales</taxon>
        <taxon>Pinguiochrysidaceae</taxon>
        <taxon>Phaeomonas</taxon>
    </lineage>
</organism>
<dbReference type="GO" id="GO:0031418">
    <property type="term" value="F:L-ascorbic acid binding"/>
    <property type="evidence" value="ECO:0007669"/>
    <property type="project" value="UniProtKB-KW"/>
</dbReference>